<sequence length="83" mass="8829">MRNLIIVTSVISILGLTAASAQDFRPSEPDSGPRDRMAVDVSAITSSVGAPRTPRKPAGFSAAQGFGPSDQNDEPTPRFQQMR</sequence>
<name>A0ABY5MNV1_9HYPH</name>
<reference evidence="3 4" key="1">
    <citation type="submission" date="2018-07" db="EMBL/GenBank/DDBJ databases">
        <title>Genome sequence of Nitratireductor thuwali#1536.</title>
        <authorList>
            <person name="Michoud G."/>
            <person name="Merlino G."/>
            <person name="Sefrji F.O."/>
            <person name="Daffonchio D."/>
        </authorList>
    </citation>
    <scope>NUCLEOTIDE SEQUENCE [LARGE SCALE GENOMIC DNA]</scope>
    <source>
        <strain evidence="4">Nit1536</strain>
    </source>
</reference>
<feature type="compositionally biased region" description="Basic and acidic residues" evidence="1">
    <location>
        <begin position="25"/>
        <end position="38"/>
    </location>
</feature>
<organism evidence="3 4">
    <name type="scientific">Nitratireductor thuwali</name>
    <dbReference type="NCBI Taxonomy" id="2267699"/>
    <lineage>
        <taxon>Bacteria</taxon>
        <taxon>Pseudomonadati</taxon>
        <taxon>Pseudomonadota</taxon>
        <taxon>Alphaproteobacteria</taxon>
        <taxon>Hyphomicrobiales</taxon>
        <taxon>Phyllobacteriaceae</taxon>
        <taxon>Nitratireductor</taxon>
    </lineage>
</organism>
<protein>
    <submittedName>
        <fullName evidence="3">Uncharacterized protein</fullName>
    </submittedName>
</protein>
<evidence type="ECO:0000256" key="2">
    <source>
        <dbReference type="SAM" id="SignalP"/>
    </source>
</evidence>
<dbReference type="Proteomes" id="UP001342418">
    <property type="component" value="Chromosome"/>
</dbReference>
<feature type="signal peptide" evidence="2">
    <location>
        <begin position="1"/>
        <end position="21"/>
    </location>
</feature>
<keyword evidence="2" id="KW-0732">Signal</keyword>
<evidence type="ECO:0000256" key="1">
    <source>
        <dbReference type="SAM" id="MobiDB-lite"/>
    </source>
</evidence>
<dbReference type="RefSeq" id="WP_338530694.1">
    <property type="nucleotide sequence ID" value="NZ_CP030941.1"/>
</dbReference>
<gene>
    <name evidence="3" type="ORF">NTH_02945</name>
</gene>
<dbReference type="EMBL" id="CP030941">
    <property type="protein sequence ID" value="UUP18462.1"/>
    <property type="molecule type" value="Genomic_DNA"/>
</dbReference>
<keyword evidence="4" id="KW-1185">Reference proteome</keyword>
<evidence type="ECO:0000313" key="3">
    <source>
        <dbReference type="EMBL" id="UUP18462.1"/>
    </source>
</evidence>
<feature type="region of interest" description="Disordered" evidence="1">
    <location>
        <begin position="19"/>
        <end position="83"/>
    </location>
</feature>
<evidence type="ECO:0000313" key="4">
    <source>
        <dbReference type="Proteomes" id="UP001342418"/>
    </source>
</evidence>
<accession>A0ABY5MNV1</accession>
<proteinExistence type="predicted"/>
<feature type="chain" id="PRO_5045897005" evidence="2">
    <location>
        <begin position="22"/>
        <end position="83"/>
    </location>
</feature>